<protein>
    <submittedName>
        <fullName evidence="2">Isopentenyldiphosphate isomerase</fullName>
    </submittedName>
</protein>
<dbReference type="EMBL" id="JAUSWM010000001">
    <property type="protein sequence ID" value="MDQ0481777.1"/>
    <property type="molecule type" value="Genomic_DNA"/>
</dbReference>
<dbReference type="GeneID" id="301326074"/>
<reference evidence="2" key="1">
    <citation type="submission" date="2023-07" db="EMBL/GenBank/DDBJ databases">
        <title>Genomic Encyclopedia of Type Strains, Phase IV (KMG-IV): sequencing the most valuable type-strain genomes for metagenomic binning, comparative biology and taxonomic classification.</title>
        <authorList>
            <person name="Goeker M."/>
        </authorList>
    </citation>
    <scope>NUCLEOTIDE SEQUENCE [LARGE SCALE GENOMIC DNA]</scope>
    <source>
        <strain evidence="2">JSM 076093</strain>
    </source>
</reference>
<dbReference type="Gene3D" id="3.90.79.10">
    <property type="entry name" value="Nucleoside Triphosphate Pyrophosphohydrolase"/>
    <property type="match status" value="1"/>
</dbReference>
<dbReference type="CDD" id="cd04692">
    <property type="entry name" value="NUDIX_Hydrolase"/>
    <property type="match status" value="1"/>
</dbReference>
<keyword evidence="2" id="KW-0413">Isomerase</keyword>
<dbReference type="PROSITE" id="PS51462">
    <property type="entry name" value="NUDIX"/>
    <property type="match status" value="1"/>
</dbReference>
<keyword evidence="3" id="KW-1185">Reference proteome</keyword>
<dbReference type="RefSeq" id="WP_301550769.1">
    <property type="nucleotide sequence ID" value="NZ_JAQRMZ010000002.1"/>
</dbReference>
<proteinExistence type="predicted"/>
<organism evidence="2 3">
    <name type="scientific">Guptibacillus hwajinpoensis</name>
    <dbReference type="NCBI Taxonomy" id="208199"/>
    <lineage>
        <taxon>Bacteria</taxon>
        <taxon>Bacillati</taxon>
        <taxon>Bacillota</taxon>
        <taxon>Bacilli</taxon>
        <taxon>Bacillales</taxon>
        <taxon>Guptibacillaceae</taxon>
        <taxon>Guptibacillus</taxon>
    </lineage>
</organism>
<evidence type="ECO:0000313" key="3">
    <source>
        <dbReference type="Proteomes" id="UP001226720"/>
    </source>
</evidence>
<dbReference type="PANTHER" id="PTHR10885">
    <property type="entry name" value="ISOPENTENYL-DIPHOSPHATE DELTA-ISOMERASE"/>
    <property type="match status" value="1"/>
</dbReference>
<accession>A0ABU0JXH5</accession>
<dbReference type="Proteomes" id="UP001226720">
    <property type="component" value="Unassembled WGS sequence"/>
</dbReference>
<dbReference type="InterPro" id="IPR015797">
    <property type="entry name" value="NUDIX_hydrolase-like_dom_sf"/>
</dbReference>
<sequence>MMEDEQIRVYDHNRKSIGIATRNEVHSVGYWHEVFQCWFVGRENGIDYLYFQLRSDVKKDYPGLFDITAAGHLSADESVEDGVREIEEELGIKIEYKELIPLSIIQASIKRENMIDNEIANVFLYKNDKPFDAFNLQKEEVAGLVRADLNDVYDLWIGKREAVNVQGFKITNNGEKVEMNETVHKDHFVPHEDSYYKTVFKEIKQQLSL</sequence>
<feature type="domain" description="Nudix hydrolase" evidence="1">
    <location>
        <begin position="30"/>
        <end position="170"/>
    </location>
</feature>
<dbReference type="PANTHER" id="PTHR10885:SF0">
    <property type="entry name" value="ISOPENTENYL-DIPHOSPHATE DELTA-ISOMERASE"/>
    <property type="match status" value="1"/>
</dbReference>
<evidence type="ECO:0000313" key="2">
    <source>
        <dbReference type="EMBL" id="MDQ0481777.1"/>
    </source>
</evidence>
<dbReference type="GO" id="GO:0016853">
    <property type="term" value="F:isomerase activity"/>
    <property type="evidence" value="ECO:0007669"/>
    <property type="project" value="UniProtKB-KW"/>
</dbReference>
<dbReference type="InterPro" id="IPR000086">
    <property type="entry name" value="NUDIX_hydrolase_dom"/>
</dbReference>
<evidence type="ECO:0000259" key="1">
    <source>
        <dbReference type="PROSITE" id="PS51462"/>
    </source>
</evidence>
<gene>
    <name evidence="2" type="ORF">QO000_000730</name>
</gene>
<comment type="caution">
    <text evidence="2">The sequence shown here is derived from an EMBL/GenBank/DDBJ whole genome shotgun (WGS) entry which is preliminary data.</text>
</comment>
<name>A0ABU0JXH5_9BACL</name>
<dbReference type="SUPFAM" id="SSF55811">
    <property type="entry name" value="Nudix"/>
    <property type="match status" value="1"/>
</dbReference>